<dbReference type="AlphaFoldDB" id="A0A834Y356"/>
<dbReference type="Proteomes" id="UP000639338">
    <property type="component" value="Unassembled WGS sequence"/>
</dbReference>
<evidence type="ECO:0000256" key="6">
    <source>
        <dbReference type="ARBA" id="ARBA00038256"/>
    </source>
</evidence>
<keyword evidence="4" id="KW-0804">Transcription</keyword>
<comment type="caution">
    <text evidence="8">The sequence shown here is derived from an EMBL/GenBank/DDBJ whole genome shotgun (WGS) entry which is preliminary data.</text>
</comment>
<organism evidence="8 9">
    <name type="scientific">Aphidius gifuensis</name>
    <name type="common">Parasitoid wasp</name>
    <dbReference type="NCBI Taxonomy" id="684658"/>
    <lineage>
        <taxon>Eukaryota</taxon>
        <taxon>Metazoa</taxon>
        <taxon>Ecdysozoa</taxon>
        <taxon>Arthropoda</taxon>
        <taxon>Hexapoda</taxon>
        <taxon>Insecta</taxon>
        <taxon>Pterygota</taxon>
        <taxon>Neoptera</taxon>
        <taxon>Endopterygota</taxon>
        <taxon>Hymenoptera</taxon>
        <taxon>Apocrita</taxon>
        <taxon>Ichneumonoidea</taxon>
        <taxon>Braconidae</taxon>
        <taxon>Aphidiinae</taxon>
        <taxon>Aphidius</taxon>
    </lineage>
</organism>
<feature type="compositionally biased region" description="Low complexity" evidence="7">
    <location>
        <begin position="18"/>
        <end position="31"/>
    </location>
</feature>
<protein>
    <recommendedName>
        <fullName evidence="10">Breast cancer metastasis-suppressor 1-like protein</fullName>
    </recommendedName>
</protein>
<name>A0A834Y356_APHGI</name>
<evidence type="ECO:0000256" key="4">
    <source>
        <dbReference type="ARBA" id="ARBA00023163"/>
    </source>
</evidence>
<evidence type="ECO:0000256" key="7">
    <source>
        <dbReference type="SAM" id="MobiDB-lite"/>
    </source>
</evidence>
<accession>A0A834Y356</accession>
<evidence type="ECO:0000256" key="3">
    <source>
        <dbReference type="ARBA" id="ARBA00023015"/>
    </source>
</evidence>
<evidence type="ECO:0008006" key="10">
    <source>
        <dbReference type="Google" id="ProtNLM"/>
    </source>
</evidence>
<dbReference type="InterPro" id="IPR013907">
    <property type="entry name" value="Sds3"/>
</dbReference>
<evidence type="ECO:0000256" key="5">
    <source>
        <dbReference type="ARBA" id="ARBA00023242"/>
    </source>
</evidence>
<dbReference type="OrthoDB" id="20886at2759"/>
<feature type="compositionally biased region" description="Acidic residues" evidence="7">
    <location>
        <begin position="39"/>
        <end position="48"/>
    </location>
</feature>
<feature type="region of interest" description="Disordered" evidence="7">
    <location>
        <begin position="1"/>
        <end position="50"/>
    </location>
</feature>
<evidence type="ECO:0000313" key="9">
    <source>
        <dbReference type="Proteomes" id="UP000639338"/>
    </source>
</evidence>
<dbReference type="GO" id="GO:0005654">
    <property type="term" value="C:nucleoplasm"/>
    <property type="evidence" value="ECO:0007669"/>
    <property type="project" value="UniProtKB-ARBA"/>
</dbReference>
<comment type="similarity">
    <text evidence="6">Belongs to the BRMS1 family.</text>
</comment>
<gene>
    <name evidence="8" type="ORF">HCN44_010928</name>
</gene>
<keyword evidence="5" id="KW-0539">Nucleus</keyword>
<dbReference type="FunFam" id="1.20.5.1500:FF:000002">
    <property type="entry name" value="breast cancer metastasis-suppressor 1-like protein-A"/>
    <property type="match status" value="1"/>
</dbReference>
<dbReference type="GO" id="GO:0010468">
    <property type="term" value="P:regulation of gene expression"/>
    <property type="evidence" value="ECO:0007669"/>
    <property type="project" value="UniProtKB-ARBA"/>
</dbReference>
<sequence>MPSVKDESEPDGEEMSHDSNNSDQSSGSCDSSADHSDSDDSSEMDDDECERRKNECIENLLDLERQFSLLKEQLYRERITQVDTKLGEVRVGKSEEYLVPLERLKENMKTKTEVAGVLKQLRLQNIQNKFLAEEQAALQNFQSEKELVWDAIHSDLQEKIRRLEEDRNNVDIHADLWLNSSGKRRKSHNEKKRAIPVAGPYIVYMLNDVDILADWAHIKKSIGSRKVEII</sequence>
<evidence type="ECO:0000256" key="1">
    <source>
        <dbReference type="ARBA" id="ARBA00004123"/>
    </source>
</evidence>
<dbReference type="SMART" id="SM01401">
    <property type="entry name" value="Sds3"/>
    <property type="match status" value="1"/>
</dbReference>
<dbReference type="EMBL" id="JACMRX010000001">
    <property type="protein sequence ID" value="KAF7998520.1"/>
    <property type="molecule type" value="Genomic_DNA"/>
</dbReference>
<dbReference type="PANTHER" id="PTHR21964">
    <property type="entry name" value="BREAST CANCER METASTASIS-SUPPRESSOR 1"/>
    <property type="match status" value="1"/>
</dbReference>
<keyword evidence="3" id="KW-0805">Transcription regulation</keyword>
<evidence type="ECO:0000256" key="2">
    <source>
        <dbReference type="ARBA" id="ARBA00022491"/>
    </source>
</evidence>
<dbReference type="Gene3D" id="1.20.5.1500">
    <property type="match status" value="1"/>
</dbReference>
<keyword evidence="9" id="KW-1185">Reference proteome</keyword>
<dbReference type="Pfam" id="PF08598">
    <property type="entry name" value="Sds3"/>
    <property type="match status" value="1"/>
</dbReference>
<keyword evidence="2" id="KW-0678">Repressor</keyword>
<reference evidence="8 9" key="1">
    <citation type="submission" date="2020-08" db="EMBL/GenBank/DDBJ databases">
        <title>Aphidius gifuensis genome sequencing and assembly.</title>
        <authorList>
            <person name="Du Z."/>
        </authorList>
    </citation>
    <scope>NUCLEOTIDE SEQUENCE [LARGE SCALE GENOMIC DNA]</scope>
    <source>
        <strain evidence="8">YNYX2018</strain>
        <tissue evidence="8">Adults</tissue>
    </source>
</reference>
<evidence type="ECO:0000313" key="8">
    <source>
        <dbReference type="EMBL" id="KAF7998520.1"/>
    </source>
</evidence>
<proteinExistence type="inferred from homology"/>
<comment type="subcellular location">
    <subcellularLocation>
        <location evidence="1">Nucleus</location>
    </subcellularLocation>
</comment>